<proteinExistence type="predicted"/>
<feature type="compositionally biased region" description="Polar residues" evidence="1">
    <location>
        <begin position="163"/>
        <end position="177"/>
    </location>
</feature>
<name>A0AAT9JAP8_9VIRU</name>
<evidence type="ECO:0000313" key="2">
    <source>
        <dbReference type="EMBL" id="DBA52282.1"/>
    </source>
</evidence>
<evidence type="ECO:0000256" key="1">
    <source>
        <dbReference type="SAM" id="MobiDB-lite"/>
    </source>
</evidence>
<feature type="region of interest" description="Disordered" evidence="1">
    <location>
        <begin position="163"/>
        <end position="183"/>
    </location>
</feature>
<reference evidence="2" key="2">
    <citation type="submission" date="2024-03" db="EMBL/GenBank/DDBJ databases">
        <authorList>
            <person name="Ni Y."/>
            <person name="Xu T."/>
            <person name="Yan S."/>
            <person name="Chen L."/>
            <person name="Wang Y."/>
        </authorList>
    </citation>
    <scope>NUCLEOTIDE SEQUENCE</scope>
    <source>
        <strain evidence="2">NYM1</strain>
    </source>
</reference>
<sequence>MSCVHRYLQMTLQCETMFGDHRCQGVKGHGGCCQDIDYQCVEGEQYNYINGKNWCELQLSNNSRELIDNMEVKNMVQAQYSETFLKGESIIELGITKLKILDEGSYVKGNYGEQLQVRVLANDKEKKKFKWSLGAKANDTLISLFGKDTSEWVGKEIEVATEQNKSGKPSVIVTSKPQGKLGV</sequence>
<accession>A0AAT9JAP8</accession>
<dbReference type="EMBL" id="BK067792">
    <property type="protein sequence ID" value="DBA52282.1"/>
    <property type="molecule type" value="Genomic_DNA"/>
</dbReference>
<organism evidence="2">
    <name type="scientific">Nitrosopumilaceae spindle-shaped virus</name>
    <dbReference type="NCBI Taxonomy" id="3065433"/>
    <lineage>
        <taxon>Viruses</taxon>
    </lineage>
</organism>
<protein>
    <submittedName>
        <fullName evidence="2">ORF75</fullName>
    </submittedName>
</protein>
<reference evidence="2" key="1">
    <citation type="journal article" date="2024" name="Environ. Microbiol. Rep.">
        <title>Hiding in plain sight: The discovery of complete genomes of 11 hypothetical spindle-shaped viruses that putatively infect mesophilic ammonia-oxidizing archaea.</title>
        <authorList>
            <person name="Ni Y."/>
            <person name="Xu T."/>
            <person name="Yan S."/>
            <person name="Chen L."/>
            <person name="Wang Y."/>
        </authorList>
    </citation>
    <scope>NUCLEOTIDE SEQUENCE</scope>
    <source>
        <strain evidence="2">NYM1</strain>
    </source>
</reference>